<feature type="region of interest" description="Disordered" evidence="1">
    <location>
        <begin position="63"/>
        <end position="83"/>
    </location>
</feature>
<dbReference type="InterPro" id="IPR044809">
    <property type="entry name" value="AUF1-like"/>
</dbReference>
<feature type="compositionally biased region" description="Basic and acidic residues" evidence="1">
    <location>
        <begin position="64"/>
        <end position="76"/>
    </location>
</feature>
<dbReference type="Pfam" id="PF12937">
    <property type="entry name" value="F-box-like"/>
    <property type="match status" value="1"/>
</dbReference>
<dbReference type="InterPro" id="IPR001810">
    <property type="entry name" value="F-box_dom"/>
</dbReference>
<dbReference type="EMBL" id="GHES01043073">
    <property type="protein sequence ID" value="MPA73632.1"/>
    <property type="molecule type" value="Transcribed_RNA"/>
</dbReference>
<dbReference type="InterPro" id="IPR036047">
    <property type="entry name" value="F-box-like_dom_sf"/>
</dbReference>
<feature type="domain" description="F-box" evidence="2">
    <location>
        <begin position="7"/>
        <end position="55"/>
    </location>
</feature>
<sequence>MNFQEEEDQFDRLPDALVRLIFNKVRDAKSLCRCKSVSKRFASIIPEIDTVFLTITRRNPIPINDDHVKESADRNSKSSSHGLPPRNFLKSLINKLITKPLRFILHVISPKSSSSSRFSEDENELSYHSPNEVLKNFNEIQSLQIELPAHGGEIGSNGGDSLLKWKAEFGSELKSCLILGATSFHRDNNGEQRLEQEHEQFTDDDLKLRVVWTLSCLIAASARHYFLQQVVSDHHEMLRSVVVTDASKQGRLCMREEQIEELRSSSAKLESSERSRVPALKMKLWYVPVLELPASGCVMKGATLVVIRPVDGPPATIKSDNDDLLRGAFDGEEEDKALGEAVREMMKKKNTYTLEMNSF</sequence>
<dbReference type="SUPFAM" id="SSF81383">
    <property type="entry name" value="F-box domain"/>
    <property type="match status" value="1"/>
</dbReference>
<reference evidence="3" key="1">
    <citation type="submission" date="2019-08" db="EMBL/GenBank/DDBJ databases">
        <title>Reference gene set and small RNA set construction with multiple tissues from Davidia involucrata Baill.</title>
        <authorList>
            <person name="Yang H."/>
            <person name="Zhou C."/>
            <person name="Li G."/>
            <person name="Wang J."/>
            <person name="Gao P."/>
            <person name="Wang M."/>
            <person name="Wang R."/>
            <person name="Zhao Y."/>
        </authorList>
    </citation>
    <scope>NUCLEOTIDE SEQUENCE</scope>
    <source>
        <tissue evidence="3">Mixed with DoveR01_LX</tissue>
    </source>
</reference>
<proteinExistence type="predicted"/>
<evidence type="ECO:0000313" key="3">
    <source>
        <dbReference type="EMBL" id="MPA73632.1"/>
    </source>
</evidence>
<dbReference type="PROSITE" id="PS50181">
    <property type="entry name" value="FBOX"/>
    <property type="match status" value="1"/>
</dbReference>
<accession>A0A5B7BXG8</accession>
<evidence type="ECO:0000256" key="1">
    <source>
        <dbReference type="SAM" id="MobiDB-lite"/>
    </source>
</evidence>
<organism evidence="3">
    <name type="scientific">Davidia involucrata</name>
    <name type="common">Dove tree</name>
    <dbReference type="NCBI Taxonomy" id="16924"/>
    <lineage>
        <taxon>Eukaryota</taxon>
        <taxon>Viridiplantae</taxon>
        <taxon>Streptophyta</taxon>
        <taxon>Embryophyta</taxon>
        <taxon>Tracheophyta</taxon>
        <taxon>Spermatophyta</taxon>
        <taxon>Magnoliopsida</taxon>
        <taxon>eudicotyledons</taxon>
        <taxon>Gunneridae</taxon>
        <taxon>Pentapetalae</taxon>
        <taxon>asterids</taxon>
        <taxon>Cornales</taxon>
        <taxon>Nyssaceae</taxon>
        <taxon>Davidia</taxon>
    </lineage>
</organism>
<gene>
    <name evidence="3" type="ORF">Din_043073</name>
</gene>
<dbReference type="PANTHER" id="PTHR31215">
    <property type="entry name" value="OS05G0510400 PROTEIN-RELATED"/>
    <property type="match status" value="1"/>
</dbReference>
<name>A0A5B7BXG8_DAVIN</name>
<evidence type="ECO:0000259" key="2">
    <source>
        <dbReference type="PROSITE" id="PS50181"/>
    </source>
</evidence>
<dbReference type="Gene3D" id="1.20.1280.50">
    <property type="match status" value="1"/>
</dbReference>
<dbReference type="AlphaFoldDB" id="A0A5B7BXG8"/>
<protein>
    <recommendedName>
        <fullName evidence="2">F-box domain-containing protein</fullName>
    </recommendedName>
</protein>